<evidence type="ECO:0000259" key="1">
    <source>
        <dbReference type="Pfam" id="PF06094"/>
    </source>
</evidence>
<keyword evidence="2" id="KW-0808">Transferase</keyword>
<sequence>MGEVKKLFVYGTLMRGFENYNKYLKDKVKEIKKGYTYGNLYHLIRESCPALIEGKEKIWGEIITFYDDGNVLSSIDELELYFGDKHEIMYLREKREVFYENGEKEYIDVYVYKKDIKREPHIYIETGDWRTFLLKR</sequence>
<organism evidence="2 3">
    <name type="scientific">Caldanaerobacter subterraneus</name>
    <dbReference type="NCBI Taxonomy" id="911092"/>
    <lineage>
        <taxon>Bacteria</taxon>
        <taxon>Bacillati</taxon>
        <taxon>Bacillota</taxon>
        <taxon>Clostridia</taxon>
        <taxon>Thermoanaerobacterales</taxon>
        <taxon>Thermoanaerobacteraceae</taxon>
        <taxon>Caldanaerobacter</taxon>
    </lineage>
</organism>
<dbReference type="Pfam" id="PF06094">
    <property type="entry name" value="GGACT"/>
    <property type="match status" value="1"/>
</dbReference>
<dbReference type="CDD" id="cd06661">
    <property type="entry name" value="GGCT_like"/>
    <property type="match status" value="1"/>
</dbReference>
<dbReference type="SUPFAM" id="SSF110857">
    <property type="entry name" value="Gamma-glutamyl cyclotransferase-like"/>
    <property type="match status" value="1"/>
</dbReference>
<reference evidence="2 3" key="1">
    <citation type="submission" date="2019-03" db="EMBL/GenBank/DDBJ databases">
        <title>Genomic Encyclopedia of Type Strains, Phase IV (KMG-IV): sequencing the most valuable type-strain genomes for metagenomic binning, comparative biology and taxonomic classification.</title>
        <authorList>
            <person name="Goeker M."/>
        </authorList>
    </citation>
    <scope>NUCLEOTIDE SEQUENCE [LARGE SCALE GENOMIC DNA]</scope>
    <source>
        <strain evidence="2 3">DSM 13054</strain>
    </source>
</reference>
<gene>
    <name evidence="2" type="ORF">EV203_12052</name>
</gene>
<name>A0A4R2JR62_9THEO</name>
<feature type="domain" description="Gamma-glutamylcyclotransferase AIG2-like" evidence="1">
    <location>
        <begin position="7"/>
        <end position="130"/>
    </location>
</feature>
<dbReference type="GO" id="GO:0016740">
    <property type="term" value="F:transferase activity"/>
    <property type="evidence" value="ECO:0007669"/>
    <property type="project" value="UniProtKB-KW"/>
</dbReference>
<dbReference type="InterPro" id="IPR013024">
    <property type="entry name" value="GGCT-like"/>
</dbReference>
<protein>
    <submittedName>
        <fullName evidence="2">Gamma-glutamylcyclotransferase (GGCT)/AIG2-like uncharacterized protein YtfP</fullName>
    </submittedName>
</protein>
<accession>A0A4R2JR62</accession>
<comment type="caution">
    <text evidence="2">The sequence shown here is derived from an EMBL/GenBank/DDBJ whole genome shotgun (WGS) entry which is preliminary data.</text>
</comment>
<dbReference type="Gene3D" id="3.10.490.10">
    <property type="entry name" value="Gamma-glutamyl cyclotransferase-like"/>
    <property type="match status" value="1"/>
</dbReference>
<dbReference type="Proteomes" id="UP000294886">
    <property type="component" value="Unassembled WGS sequence"/>
</dbReference>
<evidence type="ECO:0000313" key="2">
    <source>
        <dbReference type="EMBL" id="TCO61342.1"/>
    </source>
</evidence>
<dbReference type="AlphaFoldDB" id="A0A4R2JR62"/>
<evidence type="ECO:0000313" key="3">
    <source>
        <dbReference type="Proteomes" id="UP000294886"/>
    </source>
</evidence>
<dbReference type="InterPro" id="IPR036568">
    <property type="entry name" value="GGCT-like_sf"/>
</dbReference>
<proteinExistence type="predicted"/>
<dbReference type="InterPro" id="IPR009288">
    <property type="entry name" value="AIG2-like_dom"/>
</dbReference>
<dbReference type="EMBL" id="SLWU01000020">
    <property type="protein sequence ID" value="TCO61342.1"/>
    <property type="molecule type" value="Genomic_DNA"/>
</dbReference>